<keyword evidence="1 2" id="KW-0808">Transferase</keyword>
<dbReference type="Gene3D" id="3.30.1540.10">
    <property type="entry name" value="formyl-coa transferase, domain 3"/>
    <property type="match status" value="1"/>
</dbReference>
<evidence type="ECO:0000313" key="2">
    <source>
        <dbReference type="EMBL" id="MBI2876068.1"/>
    </source>
</evidence>
<protein>
    <submittedName>
        <fullName evidence="2">CoA transferase</fullName>
    </submittedName>
</protein>
<dbReference type="GO" id="GO:0008410">
    <property type="term" value="F:CoA-transferase activity"/>
    <property type="evidence" value="ECO:0007669"/>
    <property type="project" value="TreeGrafter"/>
</dbReference>
<name>A0A932CMK1_UNCTE</name>
<dbReference type="InterPro" id="IPR003673">
    <property type="entry name" value="CoA-Trfase_fam_III"/>
</dbReference>
<dbReference type="InterPro" id="IPR050483">
    <property type="entry name" value="CoA-transferase_III_domain"/>
</dbReference>
<dbReference type="InterPro" id="IPR044855">
    <property type="entry name" value="CoA-Trfase_III_dom3_sf"/>
</dbReference>
<evidence type="ECO:0000313" key="3">
    <source>
        <dbReference type="Proteomes" id="UP000769766"/>
    </source>
</evidence>
<dbReference type="Proteomes" id="UP000769766">
    <property type="component" value="Unassembled WGS sequence"/>
</dbReference>
<dbReference type="InterPro" id="IPR023606">
    <property type="entry name" value="CoA-Trfase_III_dom_1_sf"/>
</dbReference>
<accession>A0A932CMK1</accession>
<dbReference type="Gene3D" id="3.40.50.10540">
    <property type="entry name" value="Crotonobetainyl-coa:carnitine coa-transferase, domain 1"/>
    <property type="match status" value="1"/>
</dbReference>
<dbReference type="EMBL" id="JACPRF010000130">
    <property type="protein sequence ID" value="MBI2876068.1"/>
    <property type="molecule type" value="Genomic_DNA"/>
</dbReference>
<dbReference type="PANTHER" id="PTHR48207:SF3">
    <property type="entry name" value="SUCCINATE--HYDROXYMETHYLGLUTARATE COA-TRANSFERASE"/>
    <property type="match status" value="1"/>
</dbReference>
<dbReference type="AlphaFoldDB" id="A0A932CMK1"/>
<gene>
    <name evidence="2" type="ORF">HYY20_04235</name>
</gene>
<evidence type="ECO:0000256" key="1">
    <source>
        <dbReference type="ARBA" id="ARBA00022679"/>
    </source>
</evidence>
<proteinExistence type="predicted"/>
<sequence>MKKEEFFKEAIPGSAGPLEGLRVLEATTSLAGPFVGTLLADMGAEVIKCEMPGTGEIIRYCPPFLPTPHLLDRSLIHLSVNRNKKNITLALNRKAGAQIFRELAAKADVVVQNYKPGTMEKWGAGYEELRRVKADLIYTSISGYGQFGPYHTKPGYDPVAQAMSGLMNITGEPEGPPTTTGNYIADNITGWQGAFATLAALYYREKTGKGQHVDVSLLDTLIYTSEMGIMGAAQIDFAWRRMGSGAHPVGTRVLYRCTDGYVCLLVGLQAHWERLCHIMGREDLIDDPRTRTIVDRATQPDFAAACVQEWTQTQTVSEVVRLLDEAELVVAPIYGFPEVLQDGHIREREMVTEVEHPLHGRLKLYGVAAKHSLTPGRVRTAAPMLGQHNQEIYGKLLGYGEEKLSELREAGII</sequence>
<organism evidence="2 3">
    <name type="scientific">Tectimicrobiota bacterium</name>
    <dbReference type="NCBI Taxonomy" id="2528274"/>
    <lineage>
        <taxon>Bacteria</taxon>
        <taxon>Pseudomonadati</taxon>
        <taxon>Nitrospinota/Tectimicrobiota group</taxon>
        <taxon>Candidatus Tectimicrobiota</taxon>
    </lineage>
</organism>
<comment type="caution">
    <text evidence="2">The sequence shown here is derived from an EMBL/GenBank/DDBJ whole genome shotgun (WGS) entry which is preliminary data.</text>
</comment>
<reference evidence="2" key="1">
    <citation type="submission" date="2020-07" db="EMBL/GenBank/DDBJ databases">
        <title>Huge and variable diversity of episymbiotic CPR bacteria and DPANN archaea in groundwater ecosystems.</title>
        <authorList>
            <person name="He C.Y."/>
            <person name="Keren R."/>
            <person name="Whittaker M."/>
            <person name="Farag I.F."/>
            <person name="Doudna J."/>
            <person name="Cate J.H.D."/>
            <person name="Banfield J.F."/>
        </authorList>
    </citation>
    <scope>NUCLEOTIDE SEQUENCE</scope>
    <source>
        <strain evidence="2">NC_groundwater_672_Ag_B-0.1um_62_36</strain>
    </source>
</reference>
<dbReference type="SUPFAM" id="SSF89796">
    <property type="entry name" value="CoA-transferase family III (CaiB/BaiF)"/>
    <property type="match status" value="1"/>
</dbReference>
<dbReference type="PANTHER" id="PTHR48207">
    <property type="entry name" value="SUCCINATE--HYDROXYMETHYLGLUTARATE COA-TRANSFERASE"/>
    <property type="match status" value="1"/>
</dbReference>
<dbReference type="Pfam" id="PF02515">
    <property type="entry name" value="CoA_transf_3"/>
    <property type="match status" value="1"/>
</dbReference>